<feature type="compositionally biased region" description="Basic and acidic residues" evidence="4">
    <location>
        <begin position="193"/>
        <end position="203"/>
    </location>
</feature>
<dbReference type="InterPro" id="IPR042099">
    <property type="entry name" value="ANL_N_sf"/>
</dbReference>
<feature type="region of interest" description="Disordered" evidence="4">
    <location>
        <begin position="575"/>
        <end position="603"/>
    </location>
</feature>
<dbReference type="InterPro" id="IPR025110">
    <property type="entry name" value="AMP-bd_C"/>
</dbReference>
<comment type="pathway">
    <text evidence="2">Siderophore biosynthesis.</text>
</comment>
<protein>
    <recommendedName>
        <fullName evidence="5">Thioesterase TesA-like domain-containing protein</fullName>
    </recommendedName>
</protein>
<dbReference type="GO" id="GO:0043041">
    <property type="term" value="P:amino acid activation for nonribosomal peptide biosynthetic process"/>
    <property type="evidence" value="ECO:0007669"/>
    <property type="project" value="TreeGrafter"/>
</dbReference>
<proteinExistence type="predicted"/>
<dbReference type="Pfam" id="PF00668">
    <property type="entry name" value="Condensation"/>
    <property type="match status" value="1"/>
</dbReference>
<comment type="cofactor">
    <cofactor evidence="1">
        <name>pantetheine 4'-phosphate</name>
        <dbReference type="ChEBI" id="CHEBI:47942"/>
    </cofactor>
</comment>
<dbReference type="InterPro" id="IPR000873">
    <property type="entry name" value="AMP-dep_synth/lig_dom"/>
</dbReference>
<dbReference type="GO" id="GO:0044550">
    <property type="term" value="P:secondary metabolite biosynthetic process"/>
    <property type="evidence" value="ECO:0007669"/>
    <property type="project" value="TreeGrafter"/>
</dbReference>
<dbReference type="SUPFAM" id="SSF56801">
    <property type="entry name" value="Acetyl-CoA synthetase-like"/>
    <property type="match status" value="1"/>
</dbReference>
<dbReference type="Pfam" id="PF00975">
    <property type="entry name" value="Thioesterase"/>
    <property type="match status" value="1"/>
</dbReference>
<evidence type="ECO:0000313" key="6">
    <source>
        <dbReference type="EMBL" id="KUM87086.1"/>
    </source>
</evidence>
<dbReference type="RefSeq" id="WP_062229796.1">
    <property type="nucleotide sequence ID" value="NZ_KQ948147.1"/>
</dbReference>
<dbReference type="PROSITE" id="PS00455">
    <property type="entry name" value="AMP_BINDING"/>
    <property type="match status" value="1"/>
</dbReference>
<accession>A0A101N5V2</accession>
<dbReference type="InterPro" id="IPR009081">
    <property type="entry name" value="PP-bd_ACP"/>
</dbReference>
<dbReference type="Proteomes" id="UP000053039">
    <property type="component" value="Unassembled WGS sequence"/>
</dbReference>
<dbReference type="GO" id="GO:0008610">
    <property type="term" value="P:lipid biosynthetic process"/>
    <property type="evidence" value="ECO:0007669"/>
    <property type="project" value="UniProtKB-ARBA"/>
</dbReference>
<evidence type="ECO:0000256" key="2">
    <source>
        <dbReference type="ARBA" id="ARBA00004924"/>
    </source>
</evidence>
<sequence>MRDTMTQTSPAQPAQPALSPIQRAYLVGAQDGLELSGPARYYLSCDLRTDRVARIGARLRRLVRDNDILRIGESGGLSPQTLPQDIARHVDADVRWVGPADFESANDAVRRTCTAVDFAFGDWPQFEVTVVRTADRARLHLVYSLWLMDAASLAVFLTELVADDAHDHAQAPADADVSAQGGAAPGGRAARRPGRDRSPRDERFWRRRAASLADPAELPLRPEWRRAGPRVTHRMVTVDAAAARRVCDRASAHGLTPAMVYLAVYGVVLGRLGGGCPHTITVLRSSRTASPTAATLGNQGTTMPLEIPATSGRSFVEVARAVQSGYLTQAMHGSLSGAEIARLAGPAADLRRLTHPFAFTALDADGAGEAALGLRRRWHEVQLRVPQVLIDHQVISESDGTVRLGFDWRTDAFDPGFVDDLVTRCAELVGELAASDESWTRAPARVPLPATARTDAPAAGVGAPVAEGETLHGCFLRCAAENPDAPAVHDALGSLSYAALADRAAAVADLLSAAGAGSGDRVAVHLPRGRGQVIAVLGSLLAGCVYIPLDHATPPGRLDSIARRGDVRFALTEGDPATDERWSARGVSPLPLPSGPAAPGDRTGHAAPCPTAYVIFTSGSTGEPKGVVVSHAAVLTTINAVNEEFGVGRTDRVLSVSSIGFDLSVYDIFGPLLRGGSVVMLSEDSAKSPAQWADLIERHGVTLWNSAPALASLLAEEGRAVPSVRAFLLSGDWIPLTLPEALGRLAPGSAVVSLGGATEGAIWSISHRVTEADRAGRSIPYGRPLPGQDILVLDAERNVCPPWQIGEIHIAGAAVADGYANDPQKTAAAFLTDPVFGRIYRTGDRGRRHPDGVVEFLGRTDNQVKLNGHRVELGEIEHCLEGAPGIQRCAVCVRADGRRKKLVAYVTLTTGAPDNWRDEATATIKDTLAHYMLPDALVPLDALPLNSNGKLDRRKLAALPLEDTAVDGCPPGTPTADAQDVLGRDLYRHEVARCWHEVLGEAPGQGSFFEAGGGSYDAIRLLSLLRGRFGHTVAFGDFMAHPTVAGLADLCRGIRAAGTPGIWTHQPRAGVAPRLRLVLFPPVGGGVSCYAGVIGELAGDIDVHVVGLDAPLPTGAEDGDSLAGLARRCLRELPGPALTDGVPLVLAGWSFGGALAFEAARARGKDVARVVVVDTPASGTAHRRAAGPTIKGFLRDVQQTTGVHIDPAQAADDPELGARFAVYRQNLTLLRAWEPPAVDVPLVEFRAAQAPAEPDDAAWARLAHRADVTVLAGGHFDVFHGDHIRRITEAIEGAKSNDRI</sequence>
<dbReference type="Gene3D" id="3.30.559.30">
    <property type="entry name" value="Nonribosomal peptide synthetase, condensation domain"/>
    <property type="match status" value="1"/>
</dbReference>
<dbReference type="Pfam" id="PF13193">
    <property type="entry name" value="AMP-binding_C"/>
    <property type="match status" value="1"/>
</dbReference>
<dbReference type="InterPro" id="IPR001242">
    <property type="entry name" value="Condensation_dom"/>
</dbReference>
<feature type="domain" description="Thioesterase TesA-like" evidence="5">
    <location>
        <begin position="1078"/>
        <end position="1288"/>
    </location>
</feature>
<evidence type="ECO:0000256" key="3">
    <source>
        <dbReference type="ARBA" id="ARBA00022598"/>
    </source>
</evidence>
<feature type="compositionally biased region" description="Low complexity" evidence="4">
    <location>
        <begin position="171"/>
        <end position="188"/>
    </location>
</feature>
<dbReference type="GO" id="GO:0031177">
    <property type="term" value="F:phosphopantetheine binding"/>
    <property type="evidence" value="ECO:0007669"/>
    <property type="project" value="TreeGrafter"/>
</dbReference>
<dbReference type="SUPFAM" id="SSF52777">
    <property type="entry name" value="CoA-dependent acyltransferases"/>
    <property type="match status" value="2"/>
</dbReference>
<comment type="caution">
    <text evidence="6">The sequence shown here is derived from an EMBL/GenBank/DDBJ whole genome shotgun (WGS) entry which is preliminary data.</text>
</comment>
<dbReference type="PANTHER" id="PTHR45527:SF10">
    <property type="entry name" value="PYOCHELIN SYNTHASE PCHF"/>
    <property type="match status" value="1"/>
</dbReference>
<dbReference type="Gene3D" id="3.30.300.30">
    <property type="match status" value="1"/>
</dbReference>
<name>A0A101N5V2_9ACTN</name>
<gene>
    <name evidence="6" type="ORF">AQI94_17140</name>
</gene>
<dbReference type="GO" id="GO:0016874">
    <property type="term" value="F:ligase activity"/>
    <property type="evidence" value="ECO:0007669"/>
    <property type="project" value="UniProtKB-KW"/>
</dbReference>
<dbReference type="Gene3D" id="3.40.50.12780">
    <property type="entry name" value="N-terminal domain of ligase-like"/>
    <property type="match status" value="1"/>
</dbReference>
<evidence type="ECO:0000256" key="4">
    <source>
        <dbReference type="SAM" id="MobiDB-lite"/>
    </source>
</evidence>
<dbReference type="Gene3D" id="1.10.1200.10">
    <property type="entry name" value="ACP-like"/>
    <property type="match status" value="1"/>
</dbReference>
<organism evidence="6 7">
    <name type="scientific">Streptomyces pseudovenezuelae</name>
    <dbReference type="NCBI Taxonomy" id="67350"/>
    <lineage>
        <taxon>Bacteria</taxon>
        <taxon>Bacillati</taxon>
        <taxon>Actinomycetota</taxon>
        <taxon>Actinomycetes</taxon>
        <taxon>Kitasatosporales</taxon>
        <taxon>Streptomycetaceae</taxon>
        <taxon>Streptomyces</taxon>
        <taxon>Streptomyces aurantiacus group</taxon>
    </lineage>
</organism>
<dbReference type="SMART" id="SM00824">
    <property type="entry name" value="PKS_TE"/>
    <property type="match status" value="1"/>
</dbReference>
<evidence type="ECO:0000313" key="7">
    <source>
        <dbReference type="Proteomes" id="UP000053039"/>
    </source>
</evidence>
<dbReference type="InterPro" id="IPR020845">
    <property type="entry name" value="AMP-binding_CS"/>
</dbReference>
<dbReference type="NCBIfam" id="TIGR01733">
    <property type="entry name" value="AA-adenyl-dom"/>
    <property type="match status" value="1"/>
</dbReference>
<evidence type="ECO:0000259" key="5">
    <source>
        <dbReference type="SMART" id="SM00824"/>
    </source>
</evidence>
<dbReference type="PANTHER" id="PTHR45527">
    <property type="entry name" value="NONRIBOSOMAL PEPTIDE SYNTHETASE"/>
    <property type="match status" value="1"/>
</dbReference>
<dbReference type="InterPro" id="IPR001031">
    <property type="entry name" value="Thioesterase"/>
</dbReference>
<keyword evidence="3" id="KW-0436">Ligase</keyword>
<dbReference type="SUPFAM" id="SSF47336">
    <property type="entry name" value="ACP-like"/>
    <property type="match status" value="1"/>
</dbReference>
<dbReference type="EMBL" id="LMWM01000018">
    <property type="protein sequence ID" value="KUM87086.1"/>
    <property type="molecule type" value="Genomic_DNA"/>
</dbReference>
<dbReference type="InterPro" id="IPR029058">
    <property type="entry name" value="AB_hydrolase_fold"/>
</dbReference>
<dbReference type="OrthoDB" id="5478077at2"/>
<dbReference type="InterPro" id="IPR045851">
    <property type="entry name" value="AMP-bd_C_sf"/>
</dbReference>
<dbReference type="Pfam" id="PF00501">
    <property type="entry name" value="AMP-binding"/>
    <property type="match status" value="1"/>
</dbReference>
<dbReference type="InterPro" id="IPR023213">
    <property type="entry name" value="CAT-like_dom_sf"/>
</dbReference>
<dbReference type="InterPro" id="IPR036736">
    <property type="entry name" value="ACP-like_sf"/>
</dbReference>
<dbReference type="InterPro" id="IPR010071">
    <property type="entry name" value="AA_adenyl_dom"/>
</dbReference>
<feature type="region of interest" description="Disordered" evidence="4">
    <location>
        <begin position="171"/>
        <end position="203"/>
    </location>
</feature>
<dbReference type="Gene3D" id="3.40.50.1820">
    <property type="entry name" value="alpha/beta hydrolase"/>
    <property type="match status" value="1"/>
</dbReference>
<reference evidence="6 7" key="1">
    <citation type="submission" date="2015-10" db="EMBL/GenBank/DDBJ databases">
        <title>Draft genome sequence of Streptomyces pseudovenezuelae DSM 40212, type strain for the species Streptomyces pseudovenezuelae.</title>
        <authorList>
            <person name="Ruckert C."/>
            <person name="Winkler A."/>
            <person name="Kalinowski J."/>
            <person name="Kampfer P."/>
            <person name="Glaeser S."/>
        </authorList>
    </citation>
    <scope>NUCLEOTIDE SEQUENCE [LARGE SCALE GENOMIC DNA]</scope>
    <source>
        <strain evidence="6 7">DSM 40212</strain>
    </source>
</reference>
<dbReference type="GO" id="GO:0005737">
    <property type="term" value="C:cytoplasm"/>
    <property type="evidence" value="ECO:0007669"/>
    <property type="project" value="TreeGrafter"/>
</dbReference>
<dbReference type="InterPro" id="IPR020802">
    <property type="entry name" value="TesA-like"/>
</dbReference>
<dbReference type="Gene3D" id="3.30.559.10">
    <property type="entry name" value="Chloramphenicol acetyltransferase-like domain"/>
    <property type="match status" value="1"/>
</dbReference>
<dbReference type="Pfam" id="PF00550">
    <property type="entry name" value="PP-binding"/>
    <property type="match status" value="1"/>
</dbReference>
<dbReference type="SUPFAM" id="SSF53474">
    <property type="entry name" value="alpha/beta-Hydrolases"/>
    <property type="match status" value="1"/>
</dbReference>
<evidence type="ECO:0000256" key="1">
    <source>
        <dbReference type="ARBA" id="ARBA00001957"/>
    </source>
</evidence>